<dbReference type="PROSITE" id="PS51257">
    <property type="entry name" value="PROKAR_LIPOPROTEIN"/>
    <property type="match status" value="1"/>
</dbReference>
<dbReference type="EMBL" id="JBHMEW010000011">
    <property type="protein sequence ID" value="MFB9210869.1"/>
    <property type="molecule type" value="Genomic_DNA"/>
</dbReference>
<keyword evidence="3" id="KW-1185">Reference proteome</keyword>
<proteinExistence type="predicted"/>
<dbReference type="RefSeq" id="WP_290247415.1">
    <property type="nucleotide sequence ID" value="NZ_JAUFQT010000001.1"/>
</dbReference>
<organism evidence="2 3">
    <name type="scientific">Echinicola jeungdonensis</name>
    <dbReference type="NCBI Taxonomy" id="709343"/>
    <lineage>
        <taxon>Bacteria</taxon>
        <taxon>Pseudomonadati</taxon>
        <taxon>Bacteroidota</taxon>
        <taxon>Cytophagia</taxon>
        <taxon>Cytophagales</taxon>
        <taxon>Cyclobacteriaceae</taxon>
        <taxon>Echinicola</taxon>
    </lineage>
</organism>
<gene>
    <name evidence="2" type="ORF">ACFFUR_03560</name>
</gene>
<feature type="chain" id="PRO_5046004794" evidence="1">
    <location>
        <begin position="30"/>
        <end position="459"/>
    </location>
</feature>
<keyword evidence="1" id="KW-0732">Signal</keyword>
<reference evidence="2 3" key="1">
    <citation type="submission" date="2024-09" db="EMBL/GenBank/DDBJ databases">
        <authorList>
            <person name="Sun Q."/>
            <person name="Mori K."/>
        </authorList>
    </citation>
    <scope>NUCLEOTIDE SEQUENCE [LARGE SCALE GENOMIC DNA]</scope>
    <source>
        <strain evidence="2 3">CECT 7682</strain>
    </source>
</reference>
<protein>
    <submittedName>
        <fullName evidence="2">DUF4270 family protein</fullName>
    </submittedName>
</protein>
<dbReference type="Pfam" id="PF14092">
    <property type="entry name" value="DUF4270"/>
    <property type="match status" value="1"/>
</dbReference>
<dbReference type="Proteomes" id="UP001589654">
    <property type="component" value="Unassembled WGS sequence"/>
</dbReference>
<feature type="signal peptide" evidence="1">
    <location>
        <begin position="1"/>
        <end position="29"/>
    </location>
</feature>
<dbReference type="InterPro" id="IPR025366">
    <property type="entry name" value="DUF4270"/>
</dbReference>
<accession>A0ABV5J4H2</accession>
<evidence type="ECO:0000313" key="2">
    <source>
        <dbReference type="EMBL" id="MFB9210869.1"/>
    </source>
</evidence>
<sequence length="459" mass="50829">MKVTTTSITNLPAKLACSLLLSLTFASSCTDPTDIGLELDPNTNQIGVFYKEIPLSASLVLIDSVNTTNSSVLVAGGDISSYFGRTESIGYSRMAFNPVTTKPGEDAIFDSARFDLNIIGLTSEDMDELKSFSAHQLTEPILDTVYYNFDQLAYEETAFATGSFELEANSDTTVSMVVEEAFAQDLFSKLQNNDPVFENIFTFRDYFPGFALKGNPDEETTLTIQMGSSTGMRLYYHSEGDTTSTAYNITTFQSRHFNGVISDRTGTPTEIVQVPNTAYDPGELAGSKANLGLILKLDMEPLRTFLDTAHNINLNQASLEMGPTENFSDSKLPPSNLIMYFADENNKIQTREADGALLSVQRENAPQVATDSEGNYIPAVSSGGSSALIFDSEKYIYQQQITSYINALYRFDELDRTDLLLYPRTPSNPSYINDLVRSLREYIVNQNSISLKIYYSKLR</sequence>
<evidence type="ECO:0000313" key="3">
    <source>
        <dbReference type="Proteomes" id="UP001589654"/>
    </source>
</evidence>
<name>A0ABV5J4H2_9BACT</name>
<evidence type="ECO:0000256" key="1">
    <source>
        <dbReference type="SAM" id="SignalP"/>
    </source>
</evidence>
<comment type="caution">
    <text evidence="2">The sequence shown here is derived from an EMBL/GenBank/DDBJ whole genome shotgun (WGS) entry which is preliminary data.</text>
</comment>